<evidence type="ECO:0000313" key="8">
    <source>
        <dbReference type="EMBL" id="JAV66867.1"/>
    </source>
</evidence>
<keyword evidence="4" id="KW-0805">Transcription regulation</keyword>
<keyword evidence="2" id="KW-0597">Phosphoprotein</keyword>
<evidence type="ECO:0000256" key="6">
    <source>
        <dbReference type="ARBA" id="ARBA00023242"/>
    </source>
</evidence>
<feature type="compositionally biased region" description="Polar residues" evidence="7">
    <location>
        <begin position="53"/>
        <end position="72"/>
    </location>
</feature>
<feature type="compositionally biased region" description="Basic residues" evidence="7">
    <location>
        <begin position="350"/>
        <end position="360"/>
    </location>
</feature>
<feature type="compositionally biased region" description="Basic and acidic residues" evidence="7">
    <location>
        <begin position="75"/>
        <end position="87"/>
    </location>
</feature>
<dbReference type="Proteomes" id="UP000327044">
    <property type="component" value="Unassembled WGS sequence"/>
</dbReference>
<evidence type="ECO:0000256" key="2">
    <source>
        <dbReference type="ARBA" id="ARBA00022553"/>
    </source>
</evidence>
<dbReference type="GO" id="GO:0003712">
    <property type="term" value="F:transcription coregulator activity"/>
    <property type="evidence" value="ECO:0007669"/>
    <property type="project" value="InterPro"/>
</dbReference>
<evidence type="ECO:0000256" key="3">
    <source>
        <dbReference type="ARBA" id="ARBA00022884"/>
    </source>
</evidence>
<keyword evidence="6" id="KW-0539">Nucleus</keyword>
<dbReference type="InParanoid" id="A0A1Y1L724"/>
<dbReference type="GO" id="GO:0005634">
    <property type="term" value="C:nucleus"/>
    <property type="evidence" value="ECO:0007669"/>
    <property type="project" value="UniProtKB-SubCell"/>
</dbReference>
<dbReference type="InterPro" id="IPR034605">
    <property type="entry name" value="PGC-1"/>
</dbReference>
<feature type="region of interest" description="Disordered" evidence="7">
    <location>
        <begin position="53"/>
        <end position="415"/>
    </location>
</feature>
<evidence type="ECO:0000256" key="4">
    <source>
        <dbReference type="ARBA" id="ARBA00023015"/>
    </source>
</evidence>
<feature type="compositionally biased region" description="Polar residues" evidence="7">
    <location>
        <begin position="142"/>
        <end position="155"/>
    </location>
</feature>
<keyword evidence="5" id="KW-0804">Transcription</keyword>
<evidence type="ECO:0000256" key="1">
    <source>
        <dbReference type="ARBA" id="ARBA00004123"/>
    </source>
</evidence>
<reference evidence="9" key="3">
    <citation type="submission" date="2019-08" db="EMBL/GenBank/DDBJ databases">
        <authorList>
            <consortium name="Photinus pyralis genome working group"/>
            <person name="Fallon T.R."/>
            <person name="Sander Lower S.E."/>
            <person name="Weng J.-K."/>
        </authorList>
    </citation>
    <scope>NUCLEOTIDE SEQUENCE</scope>
    <source>
        <strain evidence="9">1611_PpyrPB1</strain>
        <tissue evidence="9">Whole body</tissue>
    </source>
</reference>
<dbReference type="PANTHER" id="PTHR15528">
    <property type="entry name" value="PEROXISOME PROLIFERATOR ACTIVATED RECEPTOR GAMMA COACTIVATOR 1 PGC-1 -RELATED"/>
    <property type="match status" value="1"/>
</dbReference>
<protein>
    <submittedName>
        <fullName evidence="8">Uncharacterized protein</fullName>
    </submittedName>
</protein>
<feature type="compositionally biased region" description="Basic and acidic residues" evidence="7">
    <location>
        <begin position="391"/>
        <end position="405"/>
    </location>
</feature>
<sequence>MSSSSDFEDVPPISKSSDTSLPKKEASSQYLTMLNSNTKFNEMLKNKIKQTGVSPLLNTHDFNPVASSTQIGTPDELKRKSIKKQSDVKTSPKKKGLSSSVVVKREPVSFESGDENITKQPKLKKKKADLQMESKRRKEEAQTVSRLTSTTQSKKSGAANESESSVDSESDSHSSVPPSPRTKHSKESTGSLNRSRKQSSSESSEDEGRPTIMSKEPVYGQSNSKINFSKFNNKTKSTISNSDSEPESLRPSLPVKRELHSDVEHVSKKKKHKVTPKPSSSGSSEDQDHVSARQKNQKNKQKVPPKTSSSSSSEGEDDVPVRASSSGTRRESMTRSSSDSPSQKNVSKASNRKKTKHGKRAVVEENGDKSSSSSSESEAELRIQKGKIRKRQAERLSEDDGESMHQTKKTATSRLRKFEKEDSLETVATSFDVLNDISSKEDVYIIQIPVKLDPRRLIGSSISLNGSVRFNKKYDSIISVESQDPIVVATNNNSKSLKVIGPVGTIKLQRRLRYEKVCEIPELINKTVAFPSNLKSRHPLFGSNFDKKIDLDEHVQMKLDSLCEPNVKKKKKKKKLEKEQQEEEIFKFLTVGNEESAPVEKKKKKKSGHDLEDQDESMSKKRKHSESEDLHKKKKKKKHKEDSNDTLIQEMLSSKIATLDVTKKKKKKKKEEC</sequence>
<feature type="region of interest" description="Disordered" evidence="7">
    <location>
        <begin position="595"/>
        <end position="673"/>
    </location>
</feature>
<organism evidence="8">
    <name type="scientific">Photinus pyralis</name>
    <name type="common">Common eastern firefly</name>
    <name type="synonym">Lampyris pyralis</name>
    <dbReference type="NCBI Taxonomy" id="7054"/>
    <lineage>
        <taxon>Eukaryota</taxon>
        <taxon>Metazoa</taxon>
        <taxon>Ecdysozoa</taxon>
        <taxon>Arthropoda</taxon>
        <taxon>Hexapoda</taxon>
        <taxon>Insecta</taxon>
        <taxon>Pterygota</taxon>
        <taxon>Neoptera</taxon>
        <taxon>Endopterygota</taxon>
        <taxon>Coleoptera</taxon>
        <taxon>Polyphaga</taxon>
        <taxon>Elateriformia</taxon>
        <taxon>Elateroidea</taxon>
        <taxon>Lampyridae</taxon>
        <taxon>Lampyrinae</taxon>
        <taxon>Photinus</taxon>
    </lineage>
</organism>
<dbReference type="AlphaFoldDB" id="A0A1Y1L724"/>
<feature type="compositionally biased region" description="Polar residues" evidence="7">
    <location>
        <begin position="334"/>
        <end position="349"/>
    </location>
</feature>
<comment type="subcellular location">
    <subcellularLocation>
        <location evidence="1">Nucleus</location>
    </subcellularLocation>
</comment>
<dbReference type="GO" id="GO:0003723">
    <property type="term" value="F:RNA binding"/>
    <property type="evidence" value="ECO:0007669"/>
    <property type="project" value="UniProtKB-KW"/>
</dbReference>
<proteinExistence type="predicted"/>
<dbReference type="GO" id="GO:0045944">
    <property type="term" value="P:positive regulation of transcription by RNA polymerase II"/>
    <property type="evidence" value="ECO:0007669"/>
    <property type="project" value="TreeGrafter"/>
</dbReference>
<feature type="region of interest" description="Disordered" evidence="7">
    <location>
        <begin position="1"/>
        <end position="28"/>
    </location>
</feature>
<reference evidence="9 10" key="2">
    <citation type="journal article" date="2018" name="Elife">
        <title>Firefly genomes illuminate parallel origins of bioluminescence in beetles.</title>
        <authorList>
            <person name="Fallon T.R."/>
            <person name="Lower S.E."/>
            <person name="Chang C.H."/>
            <person name="Bessho-Uehara M."/>
            <person name="Martin G.J."/>
            <person name="Bewick A.J."/>
            <person name="Behringer M."/>
            <person name="Debat H.J."/>
            <person name="Wong I."/>
            <person name="Day J.C."/>
            <person name="Suvorov A."/>
            <person name="Silva C.J."/>
            <person name="Stanger-Hall K.F."/>
            <person name="Hall D.W."/>
            <person name="Schmitz R.J."/>
            <person name="Nelson D.R."/>
            <person name="Lewis S.M."/>
            <person name="Shigenobu S."/>
            <person name="Bybee S.M."/>
            <person name="Larracuente A.M."/>
            <person name="Oba Y."/>
            <person name="Weng J.K."/>
        </authorList>
    </citation>
    <scope>NUCLEOTIDE SEQUENCE [LARGE SCALE GENOMIC DNA]</scope>
    <source>
        <strain evidence="9">1611_PpyrPB1</strain>
        <tissue evidence="9">Whole body</tissue>
    </source>
</reference>
<dbReference type="EMBL" id="VVIM01000002">
    <property type="protein sequence ID" value="KAB0802111.1"/>
    <property type="molecule type" value="Genomic_DNA"/>
</dbReference>
<evidence type="ECO:0000256" key="7">
    <source>
        <dbReference type="SAM" id="MobiDB-lite"/>
    </source>
</evidence>
<evidence type="ECO:0000256" key="5">
    <source>
        <dbReference type="ARBA" id="ARBA00023163"/>
    </source>
</evidence>
<keyword evidence="3" id="KW-0694">RNA-binding</keyword>
<feature type="compositionally biased region" description="Basic and acidic residues" evidence="7">
    <location>
        <begin position="255"/>
        <end position="266"/>
    </location>
</feature>
<evidence type="ECO:0000313" key="9">
    <source>
        <dbReference type="EMBL" id="KAB0802111.1"/>
    </source>
</evidence>
<dbReference type="OrthoDB" id="8197684at2759"/>
<feature type="compositionally biased region" description="Basic residues" evidence="7">
    <location>
        <begin position="663"/>
        <end position="673"/>
    </location>
</feature>
<dbReference type="EMBL" id="GEZM01068608">
    <property type="protein sequence ID" value="JAV66867.1"/>
    <property type="molecule type" value="Transcribed_RNA"/>
</dbReference>
<dbReference type="PANTHER" id="PTHR15528:SF11">
    <property type="entry name" value="FI18188P1"/>
    <property type="match status" value="1"/>
</dbReference>
<keyword evidence="10" id="KW-1185">Reference proteome</keyword>
<feature type="compositionally biased region" description="Low complexity" evidence="7">
    <location>
        <begin position="222"/>
        <end position="238"/>
    </location>
</feature>
<gene>
    <name evidence="9" type="ORF">PPYR_04297</name>
</gene>
<evidence type="ECO:0000313" key="10">
    <source>
        <dbReference type="Proteomes" id="UP000327044"/>
    </source>
</evidence>
<feature type="compositionally biased region" description="Basic and acidic residues" evidence="7">
    <location>
        <begin position="128"/>
        <end position="141"/>
    </location>
</feature>
<reference evidence="8" key="1">
    <citation type="journal article" date="2016" name="Sci. Rep.">
        <title>Molecular characterization of firefly nuptial gifts: a multi-omics approach sheds light on postcopulatory sexual selection.</title>
        <authorList>
            <person name="Al-Wathiqui N."/>
            <person name="Fallon T.R."/>
            <person name="South A."/>
            <person name="Weng J.K."/>
            <person name="Lewis S.M."/>
        </authorList>
    </citation>
    <scope>NUCLEOTIDE SEQUENCE</scope>
</reference>
<name>A0A1Y1L724_PHOPY</name>
<accession>A0A1Y1L724</accession>